<dbReference type="AlphaFoldDB" id="A0A6L9QI04"/>
<evidence type="ECO:0000256" key="3">
    <source>
        <dbReference type="ARBA" id="ARBA00022691"/>
    </source>
</evidence>
<organism evidence="4 5">
    <name type="scientific">Actinomadura bangladeshensis</name>
    <dbReference type="NCBI Taxonomy" id="453573"/>
    <lineage>
        <taxon>Bacteria</taxon>
        <taxon>Bacillati</taxon>
        <taxon>Actinomycetota</taxon>
        <taxon>Actinomycetes</taxon>
        <taxon>Streptosporangiales</taxon>
        <taxon>Thermomonosporaceae</taxon>
        <taxon>Actinomadura</taxon>
    </lineage>
</organism>
<dbReference type="PANTHER" id="PTHR10867">
    <property type="entry name" value="NNMT/PNMT/TEMT FAMILY MEMBER"/>
    <property type="match status" value="1"/>
</dbReference>
<dbReference type="RefSeq" id="WP_163058695.1">
    <property type="nucleotide sequence ID" value="NZ_JAAGLI010000566.1"/>
</dbReference>
<dbReference type="InterPro" id="IPR029063">
    <property type="entry name" value="SAM-dependent_MTases_sf"/>
</dbReference>
<dbReference type="Pfam" id="PF01234">
    <property type="entry name" value="NNMT_PNMT_TEMT"/>
    <property type="match status" value="1"/>
</dbReference>
<dbReference type="Gene3D" id="3.40.50.150">
    <property type="entry name" value="Vaccinia Virus protein VP39"/>
    <property type="match status" value="1"/>
</dbReference>
<reference evidence="4 5" key="1">
    <citation type="submission" date="2020-01" db="EMBL/GenBank/DDBJ databases">
        <title>Insect and environment-associated Actinomycetes.</title>
        <authorList>
            <person name="Currrie C."/>
            <person name="Chevrette M."/>
            <person name="Carlson C."/>
            <person name="Stubbendieck R."/>
            <person name="Wendt-Pienkowski E."/>
        </authorList>
    </citation>
    <scope>NUCLEOTIDE SEQUENCE [LARGE SCALE GENOMIC DNA]</scope>
    <source>
        <strain evidence="4 5">SID10258</strain>
    </source>
</reference>
<dbReference type="GO" id="GO:0032259">
    <property type="term" value="P:methylation"/>
    <property type="evidence" value="ECO:0007669"/>
    <property type="project" value="UniProtKB-KW"/>
</dbReference>
<evidence type="ECO:0000256" key="1">
    <source>
        <dbReference type="ARBA" id="ARBA00022603"/>
    </source>
</evidence>
<keyword evidence="2" id="KW-0808">Transferase</keyword>
<dbReference type="PANTHER" id="PTHR10867:SF17">
    <property type="entry name" value="NICOTINAMIDE N-METHYLTRANSFERASE"/>
    <property type="match status" value="1"/>
</dbReference>
<keyword evidence="1" id="KW-0489">Methyltransferase</keyword>
<dbReference type="EMBL" id="JAAGLI010000566">
    <property type="protein sequence ID" value="NEA25077.1"/>
    <property type="molecule type" value="Genomic_DNA"/>
</dbReference>
<dbReference type="SUPFAM" id="SSF53335">
    <property type="entry name" value="S-adenosyl-L-methionine-dependent methyltransferases"/>
    <property type="match status" value="1"/>
</dbReference>
<accession>A0A6L9QI04</accession>
<evidence type="ECO:0000256" key="2">
    <source>
        <dbReference type="ARBA" id="ARBA00022679"/>
    </source>
</evidence>
<dbReference type="Proteomes" id="UP000475532">
    <property type="component" value="Unassembled WGS sequence"/>
</dbReference>
<sequence>MTDWDEFESAAYVSQNYGGGILSEDMQIMRFVLAELRDLAFAPGSLRAAADVGAGPNLYPGLLLAPYVATGGVLELIDRSASNLRYLRDVIGGGDGGRDAADAAVWAGFEDHLRALGHRTSVRQLRDVAAVRPGSIFELPAGRYDAVMSFFVAESITDDPAEFATALDSLLGSLKPGGLFITAHMIGSTGYSMKPGVCYPACELSMAEVEESYRPYGEFRSILTSPGPGEAVRAGYQGMAALVGRRSA</sequence>
<comment type="caution">
    <text evidence="4">The sequence shown here is derived from an EMBL/GenBank/DDBJ whole genome shotgun (WGS) entry which is preliminary data.</text>
</comment>
<name>A0A6L9QI04_9ACTN</name>
<dbReference type="PROSITE" id="PS51681">
    <property type="entry name" value="SAM_MT_NNMT_PNMT_TEMT"/>
    <property type="match status" value="1"/>
</dbReference>
<evidence type="ECO:0000313" key="4">
    <source>
        <dbReference type="EMBL" id="NEA25077.1"/>
    </source>
</evidence>
<dbReference type="InterPro" id="IPR000940">
    <property type="entry name" value="NNMT_TEMT_trans"/>
</dbReference>
<keyword evidence="3" id="KW-0949">S-adenosyl-L-methionine</keyword>
<evidence type="ECO:0008006" key="6">
    <source>
        <dbReference type="Google" id="ProtNLM"/>
    </source>
</evidence>
<gene>
    <name evidence="4" type="ORF">G3I70_21695</name>
</gene>
<dbReference type="GO" id="GO:0008170">
    <property type="term" value="F:N-methyltransferase activity"/>
    <property type="evidence" value="ECO:0007669"/>
    <property type="project" value="TreeGrafter"/>
</dbReference>
<dbReference type="GO" id="GO:0005829">
    <property type="term" value="C:cytosol"/>
    <property type="evidence" value="ECO:0007669"/>
    <property type="project" value="TreeGrafter"/>
</dbReference>
<protein>
    <recommendedName>
        <fullName evidence="6">Methyltransferase domain-containing protein</fullName>
    </recommendedName>
</protein>
<evidence type="ECO:0000313" key="5">
    <source>
        <dbReference type="Proteomes" id="UP000475532"/>
    </source>
</evidence>
<proteinExistence type="predicted"/>